<evidence type="ECO:0000256" key="1">
    <source>
        <dbReference type="SAM" id="MobiDB-lite"/>
    </source>
</evidence>
<name>A0ABC9AM56_9POAL</name>
<dbReference type="AlphaFoldDB" id="A0ABC9AM56"/>
<reference evidence="2" key="1">
    <citation type="submission" date="2024-10" db="EMBL/GenBank/DDBJ databases">
        <authorList>
            <person name="Ryan C."/>
        </authorList>
    </citation>
    <scope>NUCLEOTIDE SEQUENCE [LARGE SCALE GENOMIC DNA]</scope>
</reference>
<feature type="compositionally biased region" description="Pro residues" evidence="1">
    <location>
        <begin position="164"/>
        <end position="173"/>
    </location>
</feature>
<feature type="compositionally biased region" description="Low complexity" evidence="1">
    <location>
        <begin position="62"/>
        <end position="72"/>
    </location>
</feature>
<accession>A0ABC9AM56</accession>
<organism evidence="2 3">
    <name type="scientific">Urochloa decumbens</name>
    <dbReference type="NCBI Taxonomy" id="240449"/>
    <lineage>
        <taxon>Eukaryota</taxon>
        <taxon>Viridiplantae</taxon>
        <taxon>Streptophyta</taxon>
        <taxon>Embryophyta</taxon>
        <taxon>Tracheophyta</taxon>
        <taxon>Spermatophyta</taxon>
        <taxon>Magnoliopsida</taxon>
        <taxon>Liliopsida</taxon>
        <taxon>Poales</taxon>
        <taxon>Poaceae</taxon>
        <taxon>PACMAD clade</taxon>
        <taxon>Panicoideae</taxon>
        <taxon>Panicodae</taxon>
        <taxon>Paniceae</taxon>
        <taxon>Melinidinae</taxon>
        <taxon>Urochloa</taxon>
    </lineage>
</organism>
<dbReference type="SUPFAM" id="SSF57756">
    <property type="entry name" value="Retrovirus zinc finger-like domains"/>
    <property type="match status" value="1"/>
</dbReference>
<evidence type="ECO:0008006" key="4">
    <source>
        <dbReference type="Google" id="ProtNLM"/>
    </source>
</evidence>
<dbReference type="Proteomes" id="UP001497457">
    <property type="component" value="Chromosome 21rd"/>
</dbReference>
<proteinExistence type="predicted"/>
<sequence>MVDKTQWPVVDPGFEMLPPKLERAAGRPKVKRIKRRDEPGTRGPYQCKRCYQFGHIEKGCSAPPTELAAELPPSFPTKKGKRKGEAATSNPKHAAKKSKKGDAGTSNPKKAYKKSKKGGATSTSTSLVTQAPGTASTSTSIAIQAPTSPGVTTRSMAASISTPTRPPTTPVSPGPTTRRMAAQMDISPGGIARRIIIN</sequence>
<dbReference type="InterPro" id="IPR036875">
    <property type="entry name" value="Znf_CCHC_sf"/>
</dbReference>
<feature type="region of interest" description="Disordered" evidence="1">
    <location>
        <begin position="21"/>
        <end position="46"/>
    </location>
</feature>
<dbReference type="EMBL" id="OZ075131">
    <property type="protein sequence ID" value="CAL4981504.1"/>
    <property type="molecule type" value="Genomic_DNA"/>
</dbReference>
<feature type="compositionally biased region" description="Polar residues" evidence="1">
    <location>
        <begin position="127"/>
        <end position="161"/>
    </location>
</feature>
<feature type="region of interest" description="Disordered" evidence="1">
    <location>
        <begin position="61"/>
        <end position="180"/>
    </location>
</feature>
<gene>
    <name evidence="2" type="ORF">URODEC1_LOCUS56169</name>
</gene>
<keyword evidence="3" id="KW-1185">Reference proteome</keyword>
<evidence type="ECO:0000313" key="2">
    <source>
        <dbReference type="EMBL" id="CAL4981504.1"/>
    </source>
</evidence>
<protein>
    <recommendedName>
        <fullName evidence="4">CCHC-type domain-containing protein</fullName>
    </recommendedName>
</protein>
<evidence type="ECO:0000313" key="3">
    <source>
        <dbReference type="Proteomes" id="UP001497457"/>
    </source>
</evidence>